<comment type="caution">
    <text evidence="2">The sequence shown here is derived from an EMBL/GenBank/DDBJ whole genome shotgun (WGS) entry which is preliminary data.</text>
</comment>
<keyword evidence="3" id="KW-1185">Reference proteome</keyword>
<name>A0A5B7H6E3_PORTR</name>
<dbReference type="Proteomes" id="UP000324222">
    <property type="component" value="Unassembled WGS sequence"/>
</dbReference>
<dbReference type="AlphaFoldDB" id="A0A5B7H6E3"/>
<organism evidence="2 3">
    <name type="scientific">Portunus trituberculatus</name>
    <name type="common">Swimming crab</name>
    <name type="synonym">Neptunus trituberculatus</name>
    <dbReference type="NCBI Taxonomy" id="210409"/>
    <lineage>
        <taxon>Eukaryota</taxon>
        <taxon>Metazoa</taxon>
        <taxon>Ecdysozoa</taxon>
        <taxon>Arthropoda</taxon>
        <taxon>Crustacea</taxon>
        <taxon>Multicrustacea</taxon>
        <taxon>Malacostraca</taxon>
        <taxon>Eumalacostraca</taxon>
        <taxon>Eucarida</taxon>
        <taxon>Decapoda</taxon>
        <taxon>Pleocyemata</taxon>
        <taxon>Brachyura</taxon>
        <taxon>Eubrachyura</taxon>
        <taxon>Portunoidea</taxon>
        <taxon>Portunidae</taxon>
        <taxon>Portuninae</taxon>
        <taxon>Portunus</taxon>
    </lineage>
</organism>
<feature type="region of interest" description="Disordered" evidence="1">
    <location>
        <begin position="1"/>
        <end position="21"/>
    </location>
</feature>
<reference evidence="2 3" key="1">
    <citation type="submission" date="2019-05" db="EMBL/GenBank/DDBJ databases">
        <title>Another draft genome of Portunus trituberculatus and its Hox gene families provides insights of decapod evolution.</title>
        <authorList>
            <person name="Jeong J.-H."/>
            <person name="Song I."/>
            <person name="Kim S."/>
            <person name="Choi T."/>
            <person name="Kim D."/>
            <person name="Ryu S."/>
            <person name="Kim W."/>
        </authorList>
    </citation>
    <scope>NUCLEOTIDE SEQUENCE [LARGE SCALE GENOMIC DNA]</scope>
    <source>
        <tissue evidence="2">Muscle</tissue>
    </source>
</reference>
<feature type="compositionally biased region" description="Basic and acidic residues" evidence="1">
    <location>
        <begin position="10"/>
        <end position="20"/>
    </location>
</feature>
<proteinExistence type="predicted"/>
<evidence type="ECO:0000313" key="3">
    <source>
        <dbReference type="Proteomes" id="UP000324222"/>
    </source>
</evidence>
<gene>
    <name evidence="2" type="ORF">E2C01_059631</name>
</gene>
<protein>
    <submittedName>
        <fullName evidence="2">Uncharacterized protein</fullName>
    </submittedName>
</protein>
<accession>A0A5B7H6E3</accession>
<sequence length="73" mass="7966">MVLLYPGANERGKGAEEKHNTWSSQAYVLPVRADRHTSQLPPPPHPDLTPLRSSVLLPSFYLTSSASPLPSNS</sequence>
<dbReference type="EMBL" id="VSRR010023442">
    <property type="protein sequence ID" value="MPC65496.1"/>
    <property type="molecule type" value="Genomic_DNA"/>
</dbReference>
<evidence type="ECO:0000313" key="2">
    <source>
        <dbReference type="EMBL" id="MPC65496.1"/>
    </source>
</evidence>
<evidence type="ECO:0000256" key="1">
    <source>
        <dbReference type="SAM" id="MobiDB-lite"/>
    </source>
</evidence>